<feature type="region of interest" description="Disordered" evidence="13">
    <location>
        <begin position="100"/>
        <end position="131"/>
    </location>
</feature>
<keyword evidence="6 11" id="KW-0863">Zinc-finger</keyword>
<evidence type="ECO:0000256" key="5">
    <source>
        <dbReference type="ARBA" id="ARBA00022723"/>
    </source>
</evidence>
<keyword evidence="9 11" id="KW-0238">DNA-binding</keyword>
<evidence type="ECO:0000256" key="8">
    <source>
        <dbReference type="ARBA" id="ARBA00022833"/>
    </source>
</evidence>
<evidence type="ECO:0000256" key="6">
    <source>
        <dbReference type="ARBA" id="ARBA00022771"/>
    </source>
</evidence>
<dbReference type="Pfam" id="PF12017">
    <property type="entry name" value="Tnp_P_element"/>
    <property type="match status" value="1"/>
</dbReference>
<evidence type="ECO:0000313" key="15">
    <source>
        <dbReference type="EMBL" id="CAH2319570.1"/>
    </source>
</evidence>
<reference evidence="15" key="1">
    <citation type="submission" date="2022-03" db="EMBL/GenBank/DDBJ databases">
        <authorList>
            <person name="Alioto T."/>
            <person name="Alioto T."/>
            <person name="Gomez Garrido J."/>
        </authorList>
    </citation>
    <scope>NUCLEOTIDE SEQUENCE</scope>
</reference>
<dbReference type="PROSITE" id="PS50950">
    <property type="entry name" value="ZF_THAP"/>
    <property type="match status" value="1"/>
</dbReference>
<gene>
    <name evidence="15" type="ORF">PECUL_23A009709</name>
</gene>
<dbReference type="PRINTS" id="PR00744">
    <property type="entry name" value="GLHYDRLASE37"/>
</dbReference>
<dbReference type="SMART" id="SM00692">
    <property type="entry name" value="DM3"/>
    <property type="match status" value="1"/>
</dbReference>
<dbReference type="AlphaFoldDB" id="A0AAD1T6F1"/>
<dbReference type="PROSITE" id="PS00927">
    <property type="entry name" value="TREHALASE_1"/>
    <property type="match status" value="1"/>
</dbReference>
<dbReference type="EC" id="3.2.1.28" evidence="3 12"/>
<evidence type="ECO:0000256" key="1">
    <source>
        <dbReference type="ARBA" id="ARBA00001576"/>
    </source>
</evidence>
<dbReference type="GO" id="GO:0008270">
    <property type="term" value="F:zinc ion binding"/>
    <property type="evidence" value="ECO:0007669"/>
    <property type="project" value="UniProtKB-KW"/>
</dbReference>
<feature type="compositionally biased region" description="Polar residues" evidence="13">
    <location>
        <begin position="100"/>
        <end position="111"/>
    </location>
</feature>
<proteinExistence type="inferred from homology"/>
<dbReference type="SUPFAM" id="SSF57716">
    <property type="entry name" value="Glucocorticoid receptor-like (DNA-binding domain)"/>
    <property type="match status" value="1"/>
</dbReference>
<dbReference type="GO" id="GO:0005993">
    <property type="term" value="P:trehalose catabolic process"/>
    <property type="evidence" value="ECO:0007669"/>
    <property type="project" value="TreeGrafter"/>
</dbReference>
<protein>
    <recommendedName>
        <fullName evidence="4 12">Trehalase</fullName>
        <ecNumber evidence="3 12">3.2.1.28</ecNumber>
    </recommendedName>
    <alternativeName>
        <fullName evidence="12">Alpha-trehalose glucohydrolase</fullName>
    </alternativeName>
</protein>
<keyword evidence="16" id="KW-1185">Reference proteome</keyword>
<name>A0AAD1T6F1_PELCU</name>
<dbReference type="InterPro" id="IPR018232">
    <property type="entry name" value="Glyco_hydro_37_CS"/>
</dbReference>
<dbReference type="InterPro" id="IPR038441">
    <property type="entry name" value="THAP_Znf_sf"/>
</dbReference>
<evidence type="ECO:0000256" key="10">
    <source>
        <dbReference type="ARBA" id="ARBA00023295"/>
    </source>
</evidence>
<comment type="similarity">
    <text evidence="2 12">Belongs to the glycosyl hydrolase 37 family.</text>
</comment>
<dbReference type="Gene3D" id="6.20.210.20">
    <property type="entry name" value="THAP domain"/>
    <property type="match status" value="1"/>
</dbReference>
<feature type="compositionally biased region" description="Basic and acidic residues" evidence="13">
    <location>
        <begin position="118"/>
        <end position="131"/>
    </location>
</feature>
<comment type="catalytic activity">
    <reaction evidence="1 12">
        <text>alpha,alpha-trehalose + H2O = alpha-D-glucose + beta-D-glucose</text>
        <dbReference type="Rhea" id="RHEA:32675"/>
        <dbReference type="ChEBI" id="CHEBI:15377"/>
        <dbReference type="ChEBI" id="CHEBI:15903"/>
        <dbReference type="ChEBI" id="CHEBI:16551"/>
        <dbReference type="ChEBI" id="CHEBI:17925"/>
        <dbReference type="EC" id="3.2.1.28"/>
    </reaction>
</comment>
<dbReference type="Gene3D" id="1.50.10.10">
    <property type="match status" value="1"/>
</dbReference>
<evidence type="ECO:0000256" key="3">
    <source>
        <dbReference type="ARBA" id="ARBA00012757"/>
    </source>
</evidence>
<sequence length="901" mass="102904">MPEHRAAYSCSNRRTIANRARGITFHKFHKDKEVRKKWEVALRREGFTASYSSVLCSQHFKQGDFDRTGQIVRLRDGVIPSVFSFLVHLQKDHSYALPASPTTYDQTQGSLGKSGKSGTREEECHGQSKEGKDHKLKEKLEFYSDLQIDLMAKQGNEYTKDYREFALTLHLHGPKAYKYLRETLHFPLPHPHTLQRCSVDAKPGLNKMMDMLERRCQGDQAKYGCVLLMLDAMSIRKNVQYNPHTQSMSGFVDMGDGNSETDVATEALVFIVVGLQGHWKAPTAYFLNKSLSPKTQMVLLSHALEELHARAFGWYLSSIRRPYGVGSPQGDCSSLGATCSGAVCLAQNLPPPCDSTIYCTGNLLHTVQMAKIFKDDKHFVDMGLRDTPSRILKKFQSLIKSNQGEALVSKLKDFLNTSFAEPGEEIEPWLPPDWKENPELLSQITDPRLKQWASDLNHLWKSLGRKIKQEVKDLPDRHSQIYVPNAVIVPGGRFREFYYWDSYWVINGLLLSEMSSTARGMIENFLYLVDRYGLIPNGGRVYYIRRSQPPFLTIMMDSYMENQKNITFLSQNIDLLEKEYHFWMTNRSVIVPLEGANYTLNRYNVPVGGPRPESYSDDYELAENLTDGQQTLWAELKAAAESGWDFSSRWFSKSQQDLKGTKTSSVIPVDLNAILCRVERTLVKFYKELKMDEKASKFQTALDQRIEAVKAVLWDDDVGVWLDYNLDDKSRNKEFFPSNLIPIWATCYNNQQYVDKAVTYLENNPAFKYRNGLPTSLKNTGQQWDFPNAWAPLQHMVIEGLEKTGSNKAKELAFSLAQKWVQTNYEVYQKYNAMFEKYNVENDSEPGGGGEYEVQLGFGWSNGVVLQLLDLYGARLTSSSVLCSTVSWVLVTLPFIISLWT</sequence>
<dbReference type="Pfam" id="PF01204">
    <property type="entry name" value="Trehalase"/>
    <property type="match status" value="1"/>
</dbReference>
<dbReference type="SUPFAM" id="SSF48208">
    <property type="entry name" value="Six-hairpin glycosidases"/>
    <property type="match status" value="1"/>
</dbReference>
<accession>A0AAD1T6F1</accession>
<dbReference type="SMART" id="SM00980">
    <property type="entry name" value="THAP"/>
    <property type="match status" value="1"/>
</dbReference>
<dbReference type="PANTHER" id="PTHR23403">
    <property type="entry name" value="TREHALASE"/>
    <property type="match status" value="1"/>
</dbReference>
<evidence type="ECO:0000256" key="2">
    <source>
        <dbReference type="ARBA" id="ARBA00005615"/>
    </source>
</evidence>
<dbReference type="PROSITE" id="PS00928">
    <property type="entry name" value="TREHALASE_2"/>
    <property type="match status" value="1"/>
</dbReference>
<dbReference type="Proteomes" id="UP001295444">
    <property type="component" value="Chromosome 10"/>
</dbReference>
<dbReference type="Pfam" id="PF05485">
    <property type="entry name" value="THAP"/>
    <property type="match status" value="1"/>
</dbReference>
<dbReference type="InterPro" id="IPR012341">
    <property type="entry name" value="6hp_glycosidase-like_sf"/>
</dbReference>
<evidence type="ECO:0000256" key="11">
    <source>
        <dbReference type="PROSITE-ProRule" id="PRU00309"/>
    </source>
</evidence>
<evidence type="ECO:0000256" key="12">
    <source>
        <dbReference type="RuleBase" id="RU361180"/>
    </source>
</evidence>
<dbReference type="InterPro" id="IPR001661">
    <property type="entry name" value="Glyco_hydro_37"/>
</dbReference>
<dbReference type="InterPro" id="IPR048365">
    <property type="entry name" value="TNP-like_RNaseH_N"/>
</dbReference>
<evidence type="ECO:0000256" key="9">
    <source>
        <dbReference type="ARBA" id="ARBA00023125"/>
    </source>
</evidence>
<evidence type="ECO:0000256" key="7">
    <source>
        <dbReference type="ARBA" id="ARBA00022801"/>
    </source>
</evidence>
<organism evidence="15 16">
    <name type="scientific">Pelobates cultripes</name>
    <name type="common">Western spadefoot toad</name>
    <dbReference type="NCBI Taxonomy" id="61616"/>
    <lineage>
        <taxon>Eukaryota</taxon>
        <taxon>Metazoa</taxon>
        <taxon>Chordata</taxon>
        <taxon>Craniata</taxon>
        <taxon>Vertebrata</taxon>
        <taxon>Euteleostomi</taxon>
        <taxon>Amphibia</taxon>
        <taxon>Batrachia</taxon>
        <taxon>Anura</taxon>
        <taxon>Pelobatoidea</taxon>
        <taxon>Pelobatidae</taxon>
        <taxon>Pelobates</taxon>
    </lineage>
</organism>
<dbReference type="GO" id="GO:0003677">
    <property type="term" value="F:DNA binding"/>
    <property type="evidence" value="ECO:0007669"/>
    <property type="project" value="UniProtKB-UniRule"/>
</dbReference>
<dbReference type="EMBL" id="OW240921">
    <property type="protein sequence ID" value="CAH2319570.1"/>
    <property type="molecule type" value="Genomic_DNA"/>
</dbReference>
<evidence type="ECO:0000256" key="13">
    <source>
        <dbReference type="SAM" id="MobiDB-lite"/>
    </source>
</evidence>
<dbReference type="InterPro" id="IPR021896">
    <property type="entry name" value="THAP9-like_HTH"/>
</dbReference>
<dbReference type="InterPro" id="IPR008928">
    <property type="entry name" value="6-hairpin_glycosidase_sf"/>
</dbReference>
<dbReference type="GO" id="GO:0004555">
    <property type="term" value="F:alpha,alpha-trehalase activity"/>
    <property type="evidence" value="ECO:0007669"/>
    <property type="project" value="UniProtKB-EC"/>
</dbReference>
<keyword evidence="7 12" id="KW-0378">Hydrolase</keyword>
<evidence type="ECO:0000259" key="14">
    <source>
        <dbReference type="PROSITE" id="PS50950"/>
    </source>
</evidence>
<keyword evidence="5" id="KW-0479">Metal-binding</keyword>
<feature type="domain" description="THAP-type" evidence="14">
    <location>
        <begin position="1"/>
        <end position="83"/>
    </location>
</feature>
<keyword evidence="10 12" id="KW-0326">Glycosidase</keyword>
<evidence type="ECO:0000313" key="16">
    <source>
        <dbReference type="Proteomes" id="UP001295444"/>
    </source>
</evidence>
<keyword evidence="8" id="KW-0862">Zinc</keyword>
<dbReference type="PANTHER" id="PTHR23403:SF1">
    <property type="entry name" value="TREHALASE"/>
    <property type="match status" value="1"/>
</dbReference>
<evidence type="ECO:0000256" key="4">
    <source>
        <dbReference type="ARBA" id="ARBA00019905"/>
    </source>
</evidence>
<dbReference type="Pfam" id="PF21787">
    <property type="entry name" value="TNP-like_RNaseH_N"/>
    <property type="match status" value="1"/>
</dbReference>
<dbReference type="InterPro" id="IPR006612">
    <property type="entry name" value="THAP_Znf"/>
</dbReference>